<name>A0A9X9XBN0_9PROT</name>
<gene>
    <name evidence="1" type="ORF">GXW74_11510</name>
</gene>
<keyword evidence="2" id="KW-1185">Reference proteome</keyword>
<proteinExistence type="predicted"/>
<dbReference type="AlphaFoldDB" id="A0A9X9XBN0"/>
<dbReference type="EMBL" id="JAAEDL010000009">
    <property type="protein sequence ID" value="MBR0681116.1"/>
    <property type="molecule type" value="Genomic_DNA"/>
</dbReference>
<dbReference type="RefSeq" id="WP_211846647.1">
    <property type="nucleotide sequence ID" value="NZ_JAAEDL010000009.1"/>
</dbReference>
<sequence length="264" mass="28353">MTVEDSAGPPFLLLAHPGHELRLFHWMERHRPCVFILSDGSGGAGTSRLSHSLATLDAAGASAGEVFGQMPDVDWYSAMLARDARPLRRVADMILAAALQRRPATLVSDSVDGHNPLHDLCEALAIAVTKRLAAEGLAIRHLTSPATAGAIGRHAESWTLDDAAAGRKRAAAGAYGPLAEEIRRVLSAEPGALRSERLLTPTFEWPEHWQPGWEAFGRKRIAEGRFRQAITWSGHVRPLARAILGPDAAVGREPEPFLAPAGTA</sequence>
<comment type="caution">
    <text evidence="1">The sequence shown here is derived from an EMBL/GenBank/DDBJ whole genome shotgun (WGS) entry which is preliminary data.</text>
</comment>
<protein>
    <submittedName>
        <fullName evidence="1">Uncharacterized protein</fullName>
    </submittedName>
</protein>
<evidence type="ECO:0000313" key="1">
    <source>
        <dbReference type="EMBL" id="MBR0681116.1"/>
    </source>
</evidence>
<organism evidence="1 2">
    <name type="scientific">Neoroseomonas eburnea</name>
    <dbReference type="NCBI Taxonomy" id="1346889"/>
    <lineage>
        <taxon>Bacteria</taxon>
        <taxon>Pseudomonadati</taxon>
        <taxon>Pseudomonadota</taxon>
        <taxon>Alphaproteobacteria</taxon>
        <taxon>Acetobacterales</taxon>
        <taxon>Acetobacteraceae</taxon>
        <taxon>Neoroseomonas</taxon>
    </lineage>
</organism>
<evidence type="ECO:0000313" key="2">
    <source>
        <dbReference type="Proteomes" id="UP001138709"/>
    </source>
</evidence>
<dbReference type="Proteomes" id="UP001138709">
    <property type="component" value="Unassembled WGS sequence"/>
</dbReference>
<reference evidence="1" key="2">
    <citation type="journal article" date="2021" name="Syst. Appl. Microbiol.">
        <title>Roseomonas hellenica sp. nov., isolated from roots of wild-growing Alkanna tinctoria.</title>
        <authorList>
            <person name="Rat A."/>
            <person name="Naranjo H.D."/>
            <person name="Lebbe L."/>
            <person name="Cnockaert M."/>
            <person name="Krigas N."/>
            <person name="Grigoriadou K."/>
            <person name="Maloupa E."/>
            <person name="Willems A."/>
        </authorList>
    </citation>
    <scope>NUCLEOTIDE SEQUENCE</scope>
    <source>
        <strain evidence="1">LMG 31228</strain>
    </source>
</reference>
<reference evidence="1" key="1">
    <citation type="submission" date="2020-01" db="EMBL/GenBank/DDBJ databases">
        <authorList>
            <person name="Rat A."/>
        </authorList>
    </citation>
    <scope>NUCLEOTIDE SEQUENCE</scope>
    <source>
        <strain evidence="1">LMG 31228</strain>
    </source>
</reference>
<accession>A0A9X9XBN0</accession>